<organism evidence="5 6">
    <name type="scientific">Raoultibacter timonensis</name>
    <dbReference type="NCBI Taxonomy" id="1907662"/>
    <lineage>
        <taxon>Bacteria</taxon>
        <taxon>Bacillati</taxon>
        <taxon>Actinomycetota</taxon>
        <taxon>Coriobacteriia</taxon>
        <taxon>Eggerthellales</taxon>
        <taxon>Eggerthellaceae</taxon>
        <taxon>Raoultibacter</taxon>
    </lineage>
</organism>
<feature type="domain" description="Lectin-like" evidence="4">
    <location>
        <begin position="316"/>
        <end position="434"/>
    </location>
</feature>
<dbReference type="CDD" id="cd02619">
    <property type="entry name" value="Peptidase_C1"/>
    <property type="match status" value="1"/>
</dbReference>
<dbReference type="Gene3D" id="3.90.70.10">
    <property type="entry name" value="Cysteine proteinases"/>
    <property type="match status" value="1"/>
</dbReference>
<protein>
    <recommendedName>
        <fullName evidence="7">Papain like protease</fullName>
    </recommendedName>
</protein>
<evidence type="ECO:0000313" key="5">
    <source>
        <dbReference type="EMBL" id="BDE95131.1"/>
    </source>
</evidence>
<evidence type="ECO:0000313" key="6">
    <source>
        <dbReference type="Proteomes" id="UP001320544"/>
    </source>
</evidence>
<dbReference type="SUPFAM" id="SSF54001">
    <property type="entry name" value="Cysteine proteinases"/>
    <property type="match status" value="1"/>
</dbReference>
<dbReference type="Proteomes" id="UP001320544">
    <property type="component" value="Chromosome"/>
</dbReference>
<comment type="similarity">
    <text evidence="1">Belongs to the peptidase C1 family.</text>
</comment>
<gene>
    <name evidence="5" type="ORF">CE91St30_04640</name>
</gene>
<proteinExistence type="inferred from homology"/>
<feature type="domain" description="Peptidase C1A papain C-terminal" evidence="3">
    <location>
        <begin position="201"/>
        <end position="296"/>
    </location>
</feature>
<accession>A0ABN6MER2</accession>
<evidence type="ECO:0000259" key="3">
    <source>
        <dbReference type="Pfam" id="PF00112"/>
    </source>
</evidence>
<dbReference type="RefSeq" id="WP_244411592.1">
    <property type="nucleotide sequence ID" value="NZ_AP025564.1"/>
</dbReference>
<keyword evidence="2" id="KW-0732">Signal</keyword>
<sequence>MDPSAACMSKHPHVVRLALAVTLTLLFLFSSAPRAAFADPTGDPAREAALPPSFDLRAVPAEDGDTANYLTPVRAQTEDICWAYASLASLESSILRTSGAAVELSPWHLAYFTVTGTEEKEAAGLFFMDPPLYAGGTEPHLVAASLAAGKGATPVAAGADAAYDPMDESLRYRSEYRLTDAAFLSARAGSFWVGASDDQVMADAKHRIMDSGPIVAEFASSMYNGFYDFDYASYCNAAEPWNAPDHYVSIVGWDDAFPREHFNAAHQPQADGAWLVKNSWGTDVQNDGYCWISYEDETLRLIAGFDGEPSRQGETVYQYDKQGWLDSIALGSQTTAYMANVFTADSTELLDRVMLCTTDRGTACTIEVYRSVDEGDADPTAGELAARQTATFGLPGYHTIPLDTPVKLDPNERFSIVVKLDNPTYRYVVPVEGMVLTDPELPDDTAPQHMGYDASGAREISYLPPMA</sequence>
<evidence type="ECO:0000256" key="1">
    <source>
        <dbReference type="ARBA" id="ARBA00008455"/>
    </source>
</evidence>
<evidence type="ECO:0008006" key="7">
    <source>
        <dbReference type="Google" id="ProtNLM"/>
    </source>
</evidence>
<feature type="signal peptide" evidence="2">
    <location>
        <begin position="1"/>
        <end position="38"/>
    </location>
</feature>
<dbReference type="Pfam" id="PF00112">
    <property type="entry name" value="Peptidase_C1"/>
    <property type="match status" value="1"/>
</dbReference>
<name>A0ABN6MER2_9ACTN</name>
<dbReference type="InterPro" id="IPR000668">
    <property type="entry name" value="Peptidase_C1A_C"/>
</dbReference>
<dbReference type="EMBL" id="AP025564">
    <property type="protein sequence ID" value="BDE95131.1"/>
    <property type="molecule type" value="Genomic_DNA"/>
</dbReference>
<keyword evidence="6" id="KW-1185">Reference proteome</keyword>
<evidence type="ECO:0000256" key="2">
    <source>
        <dbReference type="SAM" id="SignalP"/>
    </source>
</evidence>
<dbReference type="InterPro" id="IPR038765">
    <property type="entry name" value="Papain-like_cys_pep_sf"/>
</dbReference>
<evidence type="ECO:0000259" key="4">
    <source>
        <dbReference type="Pfam" id="PF18560"/>
    </source>
</evidence>
<feature type="chain" id="PRO_5047356943" description="Papain like protease" evidence="2">
    <location>
        <begin position="39"/>
        <end position="467"/>
    </location>
</feature>
<dbReference type="PANTHER" id="PTHR12411">
    <property type="entry name" value="CYSTEINE PROTEASE FAMILY C1-RELATED"/>
    <property type="match status" value="1"/>
</dbReference>
<reference evidence="5 6" key="1">
    <citation type="submission" date="2022-01" db="EMBL/GenBank/DDBJ databases">
        <title>Novel bile acid biosynthetic pathways are enriched in the microbiome of centenarians.</title>
        <authorList>
            <person name="Sato Y."/>
            <person name="Atarashi K."/>
            <person name="Plichta R.D."/>
            <person name="Arai Y."/>
            <person name="Sasajima S."/>
            <person name="Kearney M.S."/>
            <person name="Suda W."/>
            <person name="Takeshita K."/>
            <person name="Sasaki T."/>
            <person name="Okamoto S."/>
            <person name="Skelly N.A."/>
            <person name="Okamura Y."/>
            <person name="Vlamakis H."/>
            <person name="Li Y."/>
            <person name="Tanoue T."/>
            <person name="Takei H."/>
            <person name="Nittono H."/>
            <person name="Narushima S."/>
            <person name="Irie J."/>
            <person name="Itoh H."/>
            <person name="Moriya K."/>
            <person name="Sugiura Y."/>
            <person name="Suematsu M."/>
            <person name="Moritoki N."/>
            <person name="Shibata S."/>
            <person name="Littman R.D."/>
            <person name="Fischbach A.M."/>
            <person name="Uwamino Y."/>
            <person name="Inoue T."/>
            <person name="Honda A."/>
            <person name="Hattori M."/>
            <person name="Murai T."/>
            <person name="Xavier J.R."/>
            <person name="Hirose N."/>
            <person name="Honda K."/>
        </authorList>
    </citation>
    <scope>NUCLEOTIDE SEQUENCE [LARGE SCALE GENOMIC DNA]</scope>
    <source>
        <strain evidence="5 6">CE91-St30</strain>
    </source>
</reference>
<dbReference type="InterPro" id="IPR013128">
    <property type="entry name" value="Peptidase_C1A"/>
</dbReference>
<dbReference type="Pfam" id="PF18560">
    <property type="entry name" value="Lectin_like"/>
    <property type="match status" value="1"/>
</dbReference>
<dbReference type="InterPro" id="IPR040528">
    <property type="entry name" value="Lectin-like"/>
</dbReference>